<dbReference type="Ensembl" id="ENSSMAT00000014435.2">
    <property type="protein sequence ID" value="ENSSMAP00000014245.2"/>
    <property type="gene ID" value="ENSSMAG00000008719.2"/>
</dbReference>
<evidence type="ECO:0000256" key="1">
    <source>
        <dbReference type="ARBA" id="ARBA00022729"/>
    </source>
</evidence>
<dbReference type="PROSITE" id="PS50835">
    <property type="entry name" value="IG_LIKE"/>
    <property type="match status" value="8"/>
</dbReference>
<evidence type="ECO:0000256" key="2">
    <source>
        <dbReference type="ARBA" id="ARBA00023157"/>
    </source>
</evidence>
<feature type="transmembrane region" description="Helical" evidence="5">
    <location>
        <begin position="940"/>
        <end position="959"/>
    </location>
</feature>
<evidence type="ECO:0000256" key="5">
    <source>
        <dbReference type="SAM" id="Phobius"/>
    </source>
</evidence>
<evidence type="ECO:0000259" key="6">
    <source>
        <dbReference type="PROSITE" id="PS50835"/>
    </source>
</evidence>
<evidence type="ECO:0000256" key="4">
    <source>
        <dbReference type="ARBA" id="ARBA00023319"/>
    </source>
</evidence>
<dbReference type="InterPro" id="IPR003599">
    <property type="entry name" value="Ig_sub"/>
</dbReference>
<dbReference type="PANTHER" id="PTHR44337:SF20">
    <property type="entry name" value="CARCINOEMBRYONIC ANTIGEN-RELATED CELL ADHESION MOLECULE 5-RELATED"/>
    <property type="match status" value="1"/>
</dbReference>
<dbReference type="CDD" id="cd00096">
    <property type="entry name" value="Ig"/>
    <property type="match status" value="1"/>
</dbReference>
<dbReference type="Gene3D" id="2.60.40.10">
    <property type="entry name" value="Immunoglobulins"/>
    <property type="match status" value="9"/>
</dbReference>
<dbReference type="Proteomes" id="UP000694558">
    <property type="component" value="Chromosome 1"/>
</dbReference>
<dbReference type="InterPro" id="IPR013098">
    <property type="entry name" value="Ig_I-set"/>
</dbReference>
<dbReference type="SMART" id="SM00408">
    <property type="entry name" value="IGc2"/>
    <property type="match status" value="8"/>
</dbReference>
<dbReference type="Pfam" id="PF13895">
    <property type="entry name" value="Ig_2"/>
    <property type="match status" value="2"/>
</dbReference>
<keyword evidence="3" id="KW-0325">Glycoprotein</keyword>
<dbReference type="InterPro" id="IPR013783">
    <property type="entry name" value="Ig-like_fold"/>
</dbReference>
<feature type="domain" description="Ig-like" evidence="6">
    <location>
        <begin position="784"/>
        <end position="854"/>
    </location>
</feature>
<keyword evidence="4" id="KW-0393">Immunoglobulin domain</keyword>
<reference evidence="7" key="2">
    <citation type="submission" date="2025-08" db="UniProtKB">
        <authorList>
            <consortium name="Ensembl"/>
        </authorList>
    </citation>
    <scope>IDENTIFICATION</scope>
</reference>
<evidence type="ECO:0000313" key="7">
    <source>
        <dbReference type="Ensembl" id="ENSSMAP00000014245.2"/>
    </source>
</evidence>
<feature type="domain" description="Ig-like" evidence="6">
    <location>
        <begin position="196"/>
        <end position="278"/>
    </location>
</feature>
<keyword evidence="1" id="KW-0732">Signal</keyword>
<dbReference type="AlphaFoldDB" id="A0A8D3A8I8"/>
<organism evidence="7 8">
    <name type="scientific">Scophthalmus maximus</name>
    <name type="common">Turbot</name>
    <name type="synonym">Psetta maxima</name>
    <dbReference type="NCBI Taxonomy" id="52904"/>
    <lineage>
        <taxon>Eukaryota</taxon>
        <taxon>Metazoa</taxon>
        <taxon>Chordata</taxon>
        <taxon>Craniata</taxon>
        <taxon>Vertebrata</taxon>
        <taxon>Euteleostomi</taxon>
        <taxon>Actinopterygii</taxon>
        <taxon>Neopterygii</taxon>
        <taxon>Teleostei</taxon>
        <taxon>Neoteleostei</taxon>
        <taxon>Acanthomorphata</taxon>
        <taxon>Carangaria</taxon>
        <taxon>Pleuronectiformes</taxon>
        <taxon>Pleuronectoidei</taxon>
        <taxon>Scophthalmidae</taxon>
        <taxon>Scophthalmus</taxon>
    </lineage>
</organism>
<keyword evidence="5" id="KW-0812">Transmembrane</keyword>
<dbReference type="Pfam" id="PF13927">
    <property type="entry name" value="Ig_3"/>
    <property type="match status" value="2"/>
</dbReference>
<reference evidence="7" key="1">
    <citation type="submission" date="2023-05" db="EMBL/GenBank/DDBJ databases">
        <title>High-quality long-read genome of Scophthalmus maximus.</title>
        <authorList>
            <person name="Lien S."/>
            <person name="Martinez P."/>
        </authorList>
    </citation>
    <scope>NUCLEOTIDE SEQUENCE [LARGE SCALE GENOMIC DNA]</scope>
</reference>
<dbReference type="GeneTree" id="ENSGT01100000263479"/>
<feature type="domain" description="Ig-like" evidence="6">
    <location>
        <begin position="609"/>
        <end position="699"/>
    </location>
</feature>
<feature type="domain" description="Ig-like" evidence="6">
    <location>
        <begin position="876"/>
        <end position="941"/>
    </location>
</feature>
<evidence type="ECO:0000313" key="8">
    <source>
        <dbReference type="Proteomes" id="UP000694558"/>
    </source>
</evidence>
<dbReference type="SMART" id="SM00409">
    <property type="entry name" value="IG"/>
    <property type="match status" value="9"/>
</dbReference>
<dbReference type="InterPro" id="IPR003598">
    <property type="entry name" value="Ig_sub2"/>
</dbReference>
<dbReference type="InterPro" id="IPR007110">
    <property type="entry name" value="Ig-like_dom"/>
</dbReference>
<dbReference type="Pfam" id="PF00047">
    <property type="entry name" value="ig"/>
    <property type="match status" value="1"/>
</dbReference>
<dbReference type="InterPro" id="IPR052598">
    <property type="entry name" value="IgSF_CEA-related"/>
</dbReference>
<protein>
    <recommendedName>
        <fullName evidence="6">Ig-like domain-containing protein</fullName>
    </recommendedName>
</protein>
<feature type="domain" description="Ig-like" evidence="6">
    <location>
        <begin position="434"/>
        <end position="522"/>
    </location>
</feature>
<keyword evidence="5" id="KW-0472">Membrane</keyword>
<proteinExistence type="predicted"/>
<dbReference type="SUPFAM" id="SSF48726">
    <property type="entry name" value="Immunoglobulin"/>
    <property type="match status" value="8"/>
</dbReference>
<sequence>MLTRNVQPSSNPAVVGDTLTLSLSPPTNMKSGSWAVGESLILTWIRDQEAVFPNHTGRASVNVLTGALTLRSVTAADSGVYVVQSSDPQLRANASITVLERISNVTLMAKQTDFVEFNSPAIVACSVSSGSSLSFLWLNGSSEVTAGERVQLTDGNSTLTVINVTRYDRGPFRCRVSNPVSNGTSDPVNLNIIYGPDNMALTVEGSFSVGYNLTMLCSTQSNPPAQLQWAFRGEFANTTGPLLELYGITEDQSGPYSCLAFNNHTNMNSSITSHITITSEFLSEAISASIFLNVFPASLFPWFVSTESPSSGSKQQAVSGPFRCNVSNGVSYETSPPLYLNIIGPSNTTMMITPVVPNHVYRTESNITLSCSALSKPSAIISWMFNGVDMNIYGHWIHLNNVTVSNSGNYTCVSHNTVTSRSRSAHAVIYVLDPLESVEVNNTGGAAIVNESFTLHCDVTGTVDRIQWWRNWHVIIPDNTTIFDMDNKTLTLDPVQHSDAGNYKCQAFNSVSNMTSSPYNVVVIYGPETPTITGPTVGRAGYSVIFSCYASSNPPSLYSWYFNGNPVANTSVYITPPLSEDMSGTYTCKAYNNITDGDSSTYLCFVSEPITEVHVETPLNPPRDHYPYMLTCNVTGPAVHFHWIKNGMELHGDSGHVFQMHNETLTFNPLNRNESGQYKCMALNAVGNMTSPPYELLVNLANTSMFTTDCLSLNMSGEYTCMAYNNVTERNSTTSKMLTVVGKKTQGNRLDNCKSGFFNSGRVTFLNVLIWSVMIKNSTRPINSENFTLTCEVTGPYDTLYWTKNNTRLNVTNPYYHTENNMLHFTAVTTLDDGTYECVATNKAGEHKSPKFMLLVNYGPLKVEISGLYFHPVDLTVSMECSADSRPECDFYWFLDNESSAVIHTGSVITLIATKLSQGNYICVAKNPVTNITMYKTKEYVIGGLMMMGLFALSVPVLFT</sequence>
<dbReference type="PANTHER" id="PTHR44337">
    <property type="entry name" value="CARCINOEMBRYONIC ANTIGEN-RELATED CELL ADHESION MOLECULE 8"/>
    <property type="match status" value="1"/>
</dbReference>
<dbReference type="InterPro" id="IPR036179">
    <property type="entry name" value="Ig-like_dom_sf"/>
</dbReference>
<feature type="domain" description="Ig-like" evidence="6">
    <location>
        <begin position="527"/>
        <end position="604"/>
    </location>
</feature>
<feature type="domain" description="Ig-like" evidence="6">
    <location>
        <begin position="88"/>
        <end position="191"/>
    </location>
</feature>
<feature type="domain" description="Ig-like" evidence="6">
    <location>
        <begin position="345"/>
        <end position="424"/>
    </location>
</feature>
<name>A0A8D3A8I8_SCOMX</name>
<accession>A0A8D3A8I8</accession>
<keyword evidence="2" id="KW-1015">Disulfide bond</keyword>
<keyword evidence="5" id="KW-1133">Transmembrane helix</keyword>
<evidence type="ECO:0000256" key="3">
    <source>
        <dbReference type="ARBA" id="ARBA00023180"/>
    </source>
</evidence>
<dbReference type="InterPro" id="IPR013151">
    <property type="entry name" value="Immunoglobulin_dom"/>
</dbReference>
<dbReference type="Pfam" id="PF07679">
    <property type="entry name" value="I-set"/>
    <property type="match status" value="1"/>
</dbReference>